<organism evidence="1 2">
    <name type="scientific">Cytobacillus praedii</name>
    <dbReference type="NCBI Taxonomy" id="1742358"/>
    <lineage>
        <taxon>Bacteria</taxon>
        <taxon>Bacillati</taxon>
        <taxon>Bacillota</taxon>
        <taxon>Bacilli</taxon>
        <taxon>Bacillales</taxon>
        <taxon>Bacillaceae</taxon>
        <taxon>Cytobacillus</taxon>
    </lineage>
</organism>
<protein>
    <submittedName>
        <fullName evidence="1">Uncharacterized protein</fullName>
    </submittedName>
</protein>
<gene>
    <name evidence="1" type="ORF">E0Y62_26690</name>
</gene>
<proteinExistence type="predicted"/>
<name>A0A4R1ASI6_9BACI</name>
<reference evidence="1 2" key="1">
    <citation type="submission" date="2019-03" db="EMBL/GenBank/DDBJ databases">
        <authorList>
            <person name="Jensen L."/>
            <person name="Storgaard J."/>
            <person name="Sulaj E."/>
            <person name="Schramm A."/>
            <person name="Marshall I.P.G."/>
        </authorList>
    </citation>
    <scope>NUCLEOTIDE SEQUENCE [LARGE SCALE GENOMIC DNA]</scope>
    <source>
        <strain evidence="1 2">2017H2G3</strain>
    </source>
</reference>
<dbReference type="EMBL" id="SJTH01000109">
    <property type="protein sequence ID" value="TCJ00484.1"/>
    <property type="molecule type" value="Genomic_DNA"/>
</dbReference>
<evidence type="ECO:0000313" key="2">
    <source>
        <dbReference type="Proteomes" id="UP000293846"/>
    </source>
</evidence>
<keyword evidence="2" id="KW-1185">Reference proteome</keyword>
<sequence length="274" mass="31353">MEKIKTRFCSRCKKNIGKGEFYKTSSYCRSCHKISNQMGKVKRAMRAIDELVEKGIITINDTVSALSLYSSCESRINACLYKKEGYETVRCDWDTPLEFMTDIIVELPTMWTDWQVQTTLYETNKIKSEKPTIDRIDSFGDYTLSNIQMLSFADNSIKAKSKPCVVLVIKDLRLYDTIEFCSLKEMREKLIRKLGIPINATNVKVDTGLIQNLGNGYSCIFQSKNGVVPKSIEPRYKVVIDKKTIKYNIETNEDVEIIEQSQSVFNVGSLSFSI</sequence>
<accession>A0A4R1ASI6</accession>
<dbReference type="RefSeq" id="WP_131239585.1">
    <property type="nucleotide sequence ID" value="NZ_SJTH01000109.1"/>
</dbReference>
<dbReference type="Proteomes" id="UP000293846">
    <property type="component" value="Unassembled WGS sequence"/>
</dbReference>
<dbReference type="OrthoDB" id="2990404at2"/>
<comment type="caution">
    <text evidence="1">The sequence shown here is derived from an EMBL/GenBank/DDBJ whole genome shotgun (WGS) entry which is preliminary data.</text>
</comment>
<dbReference type="AlphaFoldDB" id="A0A4R1ASI6"/>
<evidence type="ECO:0000313" key="1">
    <source>
        <dbReference type="EMBL" id="TCJ00484.1"/>
    </source>
</evidence>